<accession>A0A1J1HLW6</accession>
<evidence type="ECO:0000313" key="1">
    <source>
        <dbReference type="EMBL" id="CRK89037.1"/>
    </source>
</evidence>
<dbReference type="AlphaFoldDB" id="A0A1J1HLW6"/>
<sequence length="109" mass="12375">MRHKTFAVCPPSRSVLTSSVDHNCALILSPFIAVFVESSSLFTSSEVVKEFFNGLGWLIRSICLLSLIRQFVQPFETLACSILNSNAAISVYERRTTWERKMKICYGMF</sequence>
<gene>
    <name evidence="1" type="ORF">CLUMA_CG002720</name>
</gene>
<evidence type="ECO:0000313" key="2">
    <source>
        <dbReference type="Proteomes" id="UP000183832"/>
    </source>
</evidence>
<organism evidence="1 2">
    <name type="scientific">Clunio marinus</name>
    <dbReference type="NCBI Taxonomy" id="568069"/>
    <lineage>
        <taxon>Eukaryota</taxon>
        <taxon>Metazoa</taxon>
        <taxon>Ecdysozoa</taxon>
        <taxon>Arthropoda</taxon>
        <taxon>Hexapoda</taxon>
        <taxon>Insecta</taxon>
        <taxon>Pterygota</taxon>
        <taxon>Neoptera</taxon>
        <taxon>Endopterygota</taxon>
        <taxon>Diptera</taxon>
        <taxon>Nematocera</taxon>
        <taxon>Chironomoidea</taxon>
        <taxon>Chironomidae</taxon>
        <taxon>Clunio</taxon>
    </lineage>
</organism>
<name>A0A1J1HLW6_9DIPT</name>
<proteinExistence type="predicted"/>
<dbReference type="Proteomes" id="UP000183832">
    <property type="component" value="Unassembled WGS sequence"/>
</dbReference>
<keyword evidence="2" id="KW-1185">Reference proteome</keyword>
<dbReference type="EMBL" id="CVRI01000010">
    <property type="protein sequence ID" value="CRK89037.1"/>
    <property type="molecule type" value="Genomic_DNA"/>
</dbReference>
<reference evidence="1 2" key="1">
    <citation type="submission" date="2015-04" db="EMBL/GenBank/DDBJ databases">
        <authorList>
            <person name="Syromyatnikov M.Y."/>
            <person name="Popov V.N."/>
        </authorList>
    </citation>
    <scope>NUCLEOTIDE SEQUENCE [LARGE SCALE GENOMIC DNA]</scope>
</reference>
<protein>
    <submittedName>
        <fullName evidence="1">CLUMA_CG002720, isoform A</fullName>
    </submittedName>
</protein>